<dbReference type="EMBL" id="NCKW01011401">
    <property type="protein sequence ID" value="POM63575.1"/>
    <property type="molecule type" value="Genomic_DNA"/>
</dbReference>
<comment type="caution">
    <text evidence="1">The sequence shown here is derived from an EMBL/GenBank/DDBJ whole genome shotgun (WGS) entry which is preliminary data.</text>
</comment>
<organism evidence="1 2">
    <name type="scientific">Phytophthora palmivora</name>
    <dbReference type="NCBI Taxonomy" id="4796"/>
    <lineage>
        <taxon>Eukaryota</taxon>
        <taxon>Sar</taxon>
        <taxon>Stramenopiles</taxon>
        <taxon>Oomycota</taxon>
        <taxon>Peronosporomycetes</taxon>
        <taxon>Peronosporales</taxon>
        <taxon>Peronosporaceae</taxon>
        <taxon>Phytophthora</taxon>
    </lineage>
</organism>
<accession>A0A2P4XDG7</accession>
<gene>
    <name evidence="1" type="ORF">PHPALM_21003</name>
</gene>
<name>A0A2P4XDG7_9STRA</name>
<dbReference type="OrthoDB" id="121299at2759"/>
<protein>
    <submittedName>
        <fullName evidence="1">Uncharacterized protein</fullName>
    </submittedName>
</protein>
<keyword evidence="2" id="KW-1185">Reference proteome</keyword>
<proteinExistence type="predicted"/>
<dbReference type="AlphaFoldDB" id="A0A2P4XDG7"/>
<dbReference type="Proteomes" id="UP000237271">
    <property type="component" value="Unassembled WGS sequence"/>
</dbReference>
<reference evidence="1 2" key="1">
    <citation type="journal article" date="2017" name="Genome Biol. Evol.">
        <title>Phytophthora megakarya and P. palmivora, closely related causal agents of cacao black pod rot, underwent increases in genome sizes and gene numbers by different mechanisms.</title>
        <authorList>
            <person name="Ali S.S."/>
            <person name="Shao J."/>
            <person name="Lary D.J."/>
            <person name="Kronmiller B."/>
            <person name="Shen D."/>
            <person name="Strem M.D."/>
            <person name="Amoako-Attah I."/>
            <person name="Akrofi A.Y."/>
            <person name="Begoude B.A."/>
            <person name="Ten Hoopen G.M."/>
            <person name="Coulibaly K."/>
            <person name="Kebe B.I."/>
            <person name="Melnick R.L."/>
            <person name="Guiltinan M.J."/>
            <person name="Tyler B.M."/>
            <person name="Meinhardt L.W."/>
            <person name="Bailey B.A."/>
        </authorList>
    </citation>
    <scope>NUCLEOTIDE SEQUENCE [LARGE SCALE GENOMIC DNA]</scope>
    <source>
        <strain evidence="2">sbr112.9</strain>
    </source>
</reference>
<evidence type="ECO:0000313" key="1">
    <source>
        <dbReference type="EMBL" id="POM63575.1"/>
    </source>
</evidence>
<sequence>MRHRLVKWKQARREYEDAVDAHCRATGEDRTKTLRSVKNSFDSRLLEWLCKFEWGTSVETVTEDRIVKELDKIVGNVMNDAIN</sequence>
<evidence type="ECO:0000313" key="2">
    <source>
        <dbReference type="Proteomes" id="UP000237271"/>
    </source>
</evidence>